<dbReference type="eggNOG" id="ENOG50328E1">
    <property type="taxonomic scope" value="Bacteria"/>
</dbReference>
<evidence type="ECO:0000313" key="2">
    <source>
        <dbReference type="Proteomes" id="UP000002357"/>
    </source>
</evidence>
<gene>
    <name evidence="1" type="ORF">SCLAV_0032</name>
</gene>
<dbReference type="Proteomes" id="UP000002357">
    <property type="component" value="Chromosome"/>
</dbReference>
<dbReference type="STRING" id="1901.BB341_27565"/>
<organism evidence="1 2">
    <name type="scientific">Streptomyces clavuligerus</name>
    <dbReference type="NCBI Taxonomy" id="1901"/>
    <lineage>
        <taxon>Bacteria</taxon>
        <taxon>Bacillati</taxon>
        <taxon>Actinomycetota</taxon>
        <taxon>Actinomycetes</taxon>
        <taxon>Kitasatosporales</taxon>
        <taxon>Streptomycetaceae</taxon>
        <taxon>Streptomyces</taxon>
    </lineage>
</organism>
<protein>
    <submittedName>
        <fullName evidence="1">Uncharacterized protein</fullName>
    </submittedName>
</protein>
<sequence>MLRGRGCAPCRRVPRCATLRNRSMYGEVVVLTTVVQGRRVVLPNTLGEIRSALPEGRREEFDRVMASTPLEQLRLVAVMRFALPDEAQEEDAELAARIDAGDWTGVCNEDGTSYQP</sequence>
<proteinExistence type="predicted"/>
<name>E2Q5U8_STRCL</name>
<keyword evidence="2" id="KW-1185">Reference proteome</keyword>
<dbReference type="AlphaFoldDB" id="E2Q5U8"/>
<accession>E2Q5U8</accession>
<evidence type="ECO:0000313" key="1">
    <source>
        <dbReference type="EMBL" id="EFG05108.1"/>
    </source>
</evidence>
<dbReference type="EMBL" id="CM000913">
    <property type="protein sequence ID" value="EFG05108.1"/>
    <property type="molecule type" value="Genomic_DNA"/>
</dbReference>
<reference evidence="1 2" key="1">
    <citation type="journal article" date="2010" name="Genome Biol. Evol.">
        <title>The sequence of a 1.8-mb bacterial linear plasmid reveals a rich evolutionary reservoir of secondary metabolic pathways.</title>
        <authorList>
            <person name="Medema M.H."/>
            <person name="Trefzer A."/>
            <person name="Kovalchuk A."/>
            <person name="van den Berg M."/>
            <person name="Mueller U."/>
            <person name="Heijne W."/>
            <person name="Wu L."/>
            <person name="Alam M.T."/>
            <person name="Ronning C.M."/>
            <person name="Nierman W.C."/>
            <person name="Bovenberg R.A.L."/>
            <person name="Breitling R."/>
            <person name="Takano E."/>
        </authorList>
    </citation>
    <scope>NUCLEOTIDE SEQUENCE [LARGE SCALE GENOMIC DNA]</scope>
    <source>
        <strain evidence="2">ATCC 27064 / DSM 738 / JCM 4710 / NBRC 13307 / NCIMB 12785 / NRRL 3585 / VKM Ac-602</strain>
    </source>
</reference>